<keyword evidence="8 10" id="KW-0239">DNA-directed DNA polymerase</keyword>
<reference evidence="14 15" key="1">
    <citation type="submission" date="2019-03" db="EMBL/GenBank/DDBJ databases">
        <title>Genomic Encyclopedia of Type Strains, Phase IV (KMG-IV): sequencing the most valuable type-strain genomes for metagenomic binning, comparative biology and taxonomic classification.</title>
        <authorList>
            <person name="Goeker M."/>
        </authorList>
    </citation>
    <scope>NUCLEOTIDE SEQUENCE [LARGE SCALE GENOMIC DNA]</scope>
    <source>
        <strain evidence="14 15">DSM 28697</strain>
    </source>
</reference>
<evidence type="ECO:0000313" key="15">
    <source>
        <dbReference type="Proteomes" id="UP000295632"/>
    </source>
</evidence>
<dbReference type="Proteomes" id="UP000295632">
    <property type="component" value="Unassembled WGS sequence"/>
</dbReference>
<dbReference type="Gene3D" id="3.70.10.10">
    <property type="match status" value="1"/>
</dbReference>
<comment type="function">
    <text evidence="10">Confers DNA tethering and processivity to DNA polymerases and other proteins. Acts as a clamp, forming a ring around DNA (a reaction catalyzed by the clamp-loading complex) which diffuses in an ATP-independent manner freely and bidirectionally along dsDNA. Initially characterized for its ability to contact the catalytic subunit of DNA polymerase III (Pol III), a complex, multichain enzyme responsible for most of the replicative synthesis in bacteria; Pol III exhibits 3'-5' exonuclease proofreading activity. The beta chain is required for initiation of replication as well as for processivity of DNA replication.</text>
</comment>
<dbReference type="InterPro" id="IPR022634">
    <property type="entry name" value="DNA_polIII_beta_N"/>
</dbReference>
<organism evidence="14 15">
    <name type="scientific">Aureibacillus halotolerans</name>
    <dbReference type="NCBI Taxonomy" id="1508390"/>
    <lineage>
        <taxon>Bacteria</taxon>
        <taxon>Bacillati</taxon>
        <taxon>Bacillota</taxon>
        <taxon>Bacilli</taxon>
        <taxon>Bacillales</taxon>
        <taxon>Bacillaceae</taxon>
        <taxon>Aureibacillus</taxon>
    </lineage>
</organism>
<dbReference type="GO" id="GO:0003677">
    <property type="term" value="F:DNA binding"/>
    <property type="evidence" value="ECO:0007669"/>
    <property type="project" value="UniProtKB-UniRule"/>
</dbReference>
<dbReference type="Pfam" id="PF02767">
    <property type="entry name" value="DNA_pol3_beta_2"/>
    <property type="match status" value="1"/>
</dbReference>
<comment type="caution">
    <text evidence="14">The sequence shown here is derived from an EMBL/GenBank/DDBJ whole genome shotgun (WGS) entry which is preliminary data.</text>
</comment>
<dbReference type="GO" id="GO:0006271">
    <property type="term" value="P:DNA strand elongation involved in DNA replication"/>
    <property type="evidence" value="ECO:0007669"/>
    <property type="project" value="TreeGrafter"/>
</dbReference>
<comment type="similarity">
    <text evidence="2 10">Belongs to the beta sliding clamp family.</text>
</comment>
<name>A0A4R6U1N7_9BACI</name>
<dbReference type="InterPro" id="IPR022637">
    <property type="entry name" value="DNA_polIII_beta_cen"/>
</dbReference>
<evidence type="ECO:0000259" key="11">
    <source>
        <dbReference type="Pfam" id="PF00712"/>
    </source>
</evidence>
<dbReference type="Gene3D" id="3.10.150.10">
    <property type="entry name" value="DNA Polymerase III, subunit A, domain 2"/>
    <property type="match status" value="1"/>
</dbReference>
<dbReference type="InterPro" id="IPR046938">
    <property type="entry name" value="DNA_clamp_sf"/>
</dbReference>
<evidence type="ECO:0000256" key="4">
    <source>
        <dbReference type="ARBA" id="ARBA00022490"/>
    </source>
</evidence>
<sequence length="379" mass="41878">MHFSIQRDKLIEAVQDVLKAVSPRTTIPVLTGIKVTVTDEGASFIGSDSDVTIEASVPLTEEDQQFVEVIEEGSIVLQARFFGEIVKKLPNSTVTIQVLDHLNTQITSGNAKFNLNGMDPEEYPQLPSIEEENVYQMPIDLLKTMIKQTAFSISTSETRPILTGVNWTIEAGELICTATDSHRLALREVNIEGGDGEKRSIVIPGKSLSELSKILDDTNSSVDVVLTERQVLFRTPRLLFFSRLLEGAYPDTSKLIADSSKTSFEVKTKEFLQAIDRASLLAKEDRNNVVKLSVNEGEADVEISSNSPEIGKVYENVAVKGIEGESLKISFSAKFMMDALRAIESPDIRISFTGAMRPFIIKGIDDARILYLIVPVRTH</sequence>
<dbReference type="EMBL" id="SNYJ01000010">
    <property type="protein sequence ID" value="TDQ38339.1"/>
    <property type="molecule type" value="Genomic_DNA"/>
</dbReference>
<feature type="domain" description="DNA polymerase III beta sliding clamp central" evidence="12">
    <location>
        <begin position="137"/>
        <end position="251"/>
    </location>
</feature>
<dbReference type="PIRSF" id="PIRSF000804">
    <property type="entry name" value="DNA_pol_III_b"/>
    <property type="match status" value="1"/>
</dbReference>
<dbReference type="GO" id="GO:0009360">
    <property type="term" value="C:DNA polymerase III complex"/>
    <property type="evidence" value="ECO:0007669"/>
    <property type="project" value="InterPro"/>
</dbReference>
<evidence type="ECO:0000256" key="3">
    <source>
        <dbReference type="ARBA" id="ARBA00021035"/>
    </source>
</evidence>
<dbReference type="Pfam" id="PF00712">
    <property type="entry name" value="DNA_pol3_beta"/>
    <property type="match status" value="1"/>
</dbReference>
<evidence type="ECO:0000256" key="10">
    <source>
        <dbReference type="PIRNR" id="PIRNR000804"/>
    </source>
</evidence>
<dbReference type="GO" id="GO:0008408">
    <property type="term" value="F:3'-5' exonuclease activity"/>
    <property type="evidence" value="ECO:0007669"/>
    <property type="project" value="InterPro"/>
</dbReference>
<feature type="domain" description="DNA polymerase III beta sliding clamp N-terminal" evidence="11">
    <location>
        <begin position="1"/>
        <end position="127"/>
    </location>
</feature>
<evidence type="ECO:0000256" key="7">
    <source>
        <dbReference type="ARBA" id="ARBA00022705"/>
    </source>
</evidence>
<evidence type="ECO:0000256" key="8">
    <source>
        <dbReference type="ARBA" id="ARBA00022932"/>
    </source>
</evidence>
<gene>
    <name evidence="14" type="ORF">EV213_11082</name>
</gene>
<evidence type="ECO:0000256" key="9">
    <source>
        <dbReference type="ARBA" id="ARBA00023125"/>
    </source>
</evidence>
<dbReference type="InterPro" id="IPR022635">
    <property type="entry name" value="DNA_polIII_beta_C"/>
</dbReference>
<keyword evidence="9" id="KW-0238">DNA-binding</keyword>
<evidence type="ECO:0000256" key="1">
    <source>
        <dbReference type="ARBA" id="ARBA00004496"/>
    </source>
</evidence>
<dbReference type="PANTHER" id="PTHR30478">
    <property type="entry name" value="DNA POLYMERASE III SUBUNIT BETA"/>
    <property type="match status" value="1"/>
</dbReference>
<dbReference type="RefSeq" id="WP_133580914.1">
    <property type="nucleotide sequence ID" value="NZ_SNYJ01000010.1"/>
</dbReference>
<dbReference type="AlphaFoldDB" id="A0A4R6U1N7"/>
<dbReference type="InterPro" id="IPR001001">
    <property type="entry name" value="DNA_polIII_beta"/>
</dbReference>
<protein>
    <recommendedName>
        <fullName evidence="3 10">Beta sliding clamp</fullName>
    </recommendedName>
</protein>
<keyword evidence="5 10" id="KW-0808">Transferase</keyword>
<evidence type="ECO:0000313" key="14">
    <source>
        <dbReference type="EMBL" id="TDQ38339.1"/>
    </source>
</evidence>
<dbReference type="OrthoDB" id="8421503at2"/>
<keyword evidence="6 10" id="KW-0548">Nucleotidyltransferase</keyword>
<evidence type="ECO:0000259" key="13">
    <source>
        <dbReference type="Pfam" id="PF02768"/>
    </source>
</evidence>
<comment type="subcellular location">
    <subcellularLocation>
        <location evidence="1 10">Cytoplasm</location>
    </subcellularLocation>
</comment>
<evidence type="ECO:0000256" key="5">
    <source>
        <dbReference type="ARBA" id="ARBA00022679"/>
    </source>
</evidence>
<keyword evidence="7 10" id="KW-0235">DNA replication</keyword>
<feature type="domain" description="DNA polymerase III beta sliding clamp C-terminal" evidence="13">
    <location>
        <begin position="256"/>
        <end position="377"/>
    </location>
</feature>
<dbReference type="GO" id="GO:0005737">
    <property type="term" value="C:cytoplasm"/>
    <property type="evidence" value="ECO:0007669"/>
    <property type="project" value="UniProtKB-SubCell"/>
</dbReference>
<dbReference type="PANTHER" id="PTHR30478:SF0">
    <property type="entry name" value="BETA SLIDING CLAMP"/>
    <property type="match status" value="1"/>
</dbReference>
<comment type="subunit">
    <text evidence="10">Forms a ring-shaped head-to-tail homodimer around DNA.</text>
</comment>
<keyword evidence="15" id="KW-1185">Reference proteome</keyword>
<evidence type="ECO:0000259" key="12">
    <source>
        <dbReference type="Pfam" id="PF02767"/>
    </source>
</evidence>
<dbReference type="NCBIfam" id="TIGR00663">
    <property type="entry name" value="dnan"/>
    <property type="match status" value="1"/>
</dbReference>
<keyword evidence="4 10" id="KW-0963">Cytoplasm</keyword>
<evidence type="ECO:0000256" key="6">
    <source>
        <dbReference type="ARBA" id="ARBA00022695"/>
    </source>
</evidence>
<dbReference type="SMART" id="SM00480">
    <property type="entry name" value="POL3Bc"/>
    <property type="match status" value="1"/>
</dbReference>
<evidence type="ECO:0000256" key="2">
    <source>
        <dbReference type="ARBA" id="ARBA00010752"/>
    </source>
</evidence>
<dbReference type="GO" id="GO:0003887">
    <property type="term" value="F:DNA-directed DNA polymerase activity"/>
    <property type="evidence" value="ECO:0007669"/>
    <property type="project" value="UniProtKB-UniRule"/>
</dbReference>
<dbReference type="CDD" id="cd00140">
    <property type="entry name" value="beta_clamp"/>
    <property type="match status" value="1"/>
</dbReference>
<proteinExistence type="inferred from homology"/>
<dbReference type="FunFam" id="3.10.150.10:FF:000007">
    <property type="entry name" value="Beta sliding clamp"/>
    <property type="match status" value="1"/>
</dbReference>
<dbReference type="SUPFAM" id="SSF55979">
    <property type="entry name" value="DNA clamp"/>
    <property type="match status" value="3"/>
</dbReference>
<accession>A0A4R6U1N7</accession>
<dbReference type="Pfam" id="PF02768">
    <property type="entry name" value="DNA_pol3_beta_3"/>
    <property type="match status" value="1"/>
</dbReference>